<sequence length="142" mass="15873">MNTVLLVEDESKTAEVLKQALESEGIDVTWVSEGNAALELMDNGKFDLIILDLKLPGMTGDQTLEEIRKIDPYIDVVVYTNYQDPPVMQKLINLGVEGYISKGASADLWETVDKIKGILDPFTEDEREKLLNSVPPDTFKDI</sequence>
<dbReference type="SUPFAM" id="SSF52172">
    <property type="entry name" value="CheY-like"/>
    <property type="match status" value="1"/>
</dbReference>
<dbReference type="EMBL" id="RBZU01000003">
    <property type="protein sequence ID" value="RKP56624.1"/>
    <property type="molecule type" value="Genomic_DNA"/>
</dbReference>
<dbReference type="InterPro" id="IPR052048">
    <property type="entry name" value="ST_Response_Regulator"/>
</dbReference>
<dbReference type="SMART" id="SM00448">
    <property type="entry name" value="REC"/>
    <property type="match status" value="1"/>
</dbReference>
<dbReference type="Pfam" id="PF00072">
    <property type="entry name" value="Response_reg"/>
    <property type="match status" value="1"/>
</dbReference>
<reference evidence="3 4" key="1">
    <citation type="submission" date="2018-10" db="EMBL/GenBank/DDBJ databases">
        <title>Robbsia sp. DHC34, isolated from soil.</title>
        <authorList>
            <person name="Gao Z.-H."/>
            <person name="Qiu L.-H."/>
        </authorList>
    </citation>
    <scope>NUCLEOTIDE SEQUENCE [LARGE SCALE GENOMIC DNA]</scope>
    <source>
        <strain evidence="3 4">DHC34</strain>
    </source>
</reference>
<dbReference type="InterPro" id="IPR001789">
    <property type="entry name" value="Sig_transdc_resp-reg_receiver"/>
</dbReference>
<proteinExistence type="predicted"/>
<evidence type="ECO:0000313" key="3">
    <source>
        <dbReference type="EMBL" id="RKP56624.1"/>
    </source>
</evidence>
<dbReference type="Proteomes" id="UP000270342">
    <property type="component" value="Unassembled WGS sequence"/>
</dbReference>
<feature type="domain" description="Response regulatory" evidence="2">
    <location>
        <begin position="3"/>
        <end position="117"/>
    </location>
</feature>
<evidence type="ECO:0000259" key="2">
    <source>
        <dbReference type="PROSITE" id="PS50110"/>
    </source>
</evidence>
<feature type="modified residue" description="4-aspartylphosphate" evidence="1">
    <location>
        <position position="52"/>
    </location>
</feature>
<dbReference type="GO" id="GO:0000160">
    <property type="term" value="P:phosphorelay signal transduction system"/>
    <property type="evidence" value="ECO:0007669"/>
    <property type="project" value="InterPro"/>
</dbReference>
<evidence type="ECO:0000313" key="4">
    <source>
        <dbReference type="Proteomes" id="UP000270342"/>
    </source>
</evidence>
<keyword evidence="1" id="KW-0597">Phosphoprotein</keyword>
<gene>
    <name evidence="3" type="ORF">D7S86_09700</name>
</gene>
<accession>A0A494Y1I2</accession>
<organism evidence="3 4">
    <name type="scientific">Pararobbsia silviterrae</name>
    <dbReference type="NCBI Taxonomy" id="1792498"/>
    <lineage>
        <taxon>Bacteria</taxon>
        <taxon>Pseudomonadati</taxon>
        <taxon>Pseudomonadota</taxon>
        <taxon>Betaproteobacteria</taxon>
        <taxon>Burkholderiales</taxon>
        <taxon>Burkholderiaceae</taxon>
        <taxon>Pararobbsia</taxon>
    </lineage>
</organism>
<protein>
    <submittedName>
        <fullName evidence="3">Response regulator</fullName>
    </submittedName>
</protein>
<dbReference type="Gene3D" id="3.40.50.2300">
    <property type="match status" value="1"/>
</dbReference>
<dbReference type="CDD" id="cd00156">
    <property type="entry name" value="REC"/>
    <property type="match status" value="1"/>
</dbReference>
<dbReference type="InterPro" id="IPR011006">
    <property type="entry name" value="CheY-like_superfamily"/>
</dbReference>
<evidence type="ECO:0000256" key="1">
    <source>
        <dbReference type="PROSITE-ProRule" id="PRU00169"/>
    </source>
</evidence>
<keyword evidence="4" id="KW-1185">Reference proteome</keyword>
<dbReference type="RefSeq" id="WP_121085802.1">
    <property type="nucleotide sequence ID" value="NZ_RBZU01000003.1"/>
</dbReference>
<comment type="caution">
    <text evidence="3">The sequence shown here is derived from an EMBL/GenBank/DDBJ whole genome shotgun (WGS) entry which is preliminary data.</text>
</comment>
<name>A0A494Y1I2_9BURK</name>
<dbReference type="PANTHER" id="PTHR43228:SF1">
    <property type="entry name" value="TWO-COMPONENT RESPONSE REGULATOR ARR22"/>
    <property type="match status" value="1"/>
</dbReference>
<dbReference type="PROSITE" id="PS50110">
    <property type="entry name" value="RESPONSE_REGULATORY"/>
    <property type="match status" value="1"/>
</dbReference>
<dbReference type="OrthoDB" id="9103936at2"/>
<dbReference type="PANTHER" id="PTHR43228">
    <property type="entry name" value="TWO-COMPONENT RESPONSE REGULATOR"/>
    <property type="match status" value="1"/>
</dbReference>
<dbReference type="AlphaFoldDB" id="A0A494Y1I2"/>